<accession>A0ABP1PY72</accession>
<dbReference type="InterPro" id="IPR050182">
    <property type="entry name" value="Cytochrome_P450_fam2"/>
</dbReference>
<dbReference type="InterPro" id="IPR036396">
    <property type="entry name" value="Cyt_P450_sf"/>
</dbReference>
<proteinExistence type="inferred from homology"/>
<dbReference type="Pfam" id="PF00067">
    <property type="entry name" value="p450"/>
    <property type="match status" value="1"/>
</dbReference>
<keyword evidence="11" id="KW-1185">Reference proteome</keyword>
<keyword evidence="5 8" id="KW-0560">Oxidoreductase</keyword>
<keyword evidence="6 8" id="KW-0408">Iron</keyword>
<keyword evidence="4 8" id="KW-0479">Metal-binding</keyword>
<evidence type="ECO:0000256" key="9">
    <source>
        <dbReference type="SAM" id="Phobius"/>
    </source>
</evidence>
<evidence type="ECO:0000256" key="2">
    <source>
        <dbReference type="ARBA" id="ARBA00010617"/>
    </source>
</evidence>
<dbReference type="EMBL" id="CAXLJM020000014">
    <property type="protein sequence ID" value="CAL8079872.1"/>
    <property type="molecule type" value="Genomic_DNA"/>
</dbReference>
<dbReference type="InterPro" id="IPR001128">
    <property type="entry name" value="Cyt_P450"/>
</dbReference>
<evidence type="ECO:0008006" key="12">
    <source>
        <dbReference type="Google" id="ProtNLM"/>
    </source>
</evidence>
<dbReference type="SUPFAM" id="SSF48264">
    <property type="entry name" value="Cytochrome P450"/>
    <property type="match status" value="1"/>
</dbReference>
<comment type="similarity">
    <text evidence="2 8">Belongs to the cytochrome P450 family.</text>
</comment>
<evidence type="ECO:0000256" key="8">
    <source>
        <dbReference type="RuleBase" id="RU000461"/>
    </source>
</evidence>
<comment type="caution">
    <text evidence="10">The sequence shown here is derived from an EMBL/GenBank/DDBJ whole genome shotgun (WGS) entry which is preliminary data.</text>
</comment>
<dbReference type="Gene3D" id="1.10.630.10">
    <property type="entry name" value="Cytochrome P450"/>
    <property type="match status" value="1"/>
</dbReference>
<dbReference type="InterPro" id="IPR017972">
    <property type="entry name" value="Cyt_P450_CS"/>
</dbReference>
<evidence type="ECO:0000256" key="1">
    <source>
        <dbReference type="ARBA" id="ARBA00001971"/>
    </source>
</evidence>
<evidence type="ECO:0000256" key="5">
    <source>
        <dbReference type="ARBA" id="ARBA00023002"/>
    </source>
</evidence>
<evidence type="ECO:0000256" key="6">
    <source>
        <dbReference type="ARBA" id="ARBA00023004"/>
    </source>
</evidence>
<dbReference type="PRINTS" id="PR00463">
    <property type="entry name" value="EP450I"/>
</dbReference>
<feature type="transmembrane region" description="Helical" evidence="9">
    <location>
        <begin position="6"/>
        <end position="24"/>
    </location>
</feature>
<reference evidence="10 11" key="1">
    <citation type="submission" date="2024-08" db="EMBL/GenBank/DDBJ databases">
        <authorList>
            <person name="Cucini C."/>
            <person name="Frati F."/>
        </authorList>
    </citation>
    <scope>NUCLEOTIDE SEQUENCE [LARGE SCALE GENOMIC DNA]</scope>
</reference>
<evidence type="ECO:0000256" key="4">
    <source>
        <dbReference type="ARBA" id="ARBA00022723"/>
    </source>
</evidence>
<comment type="cofactor">
    <cofactor evidence="1">
        <name>heme</name>
        <dbReference type="ChEBI" id="CHEBI:30413"/>
    </cofactor>
</comment>
<protein>
    <recommendedName>
        <fullName evidence="12">Methyl farnesoate epoxidase</fullName>
    </recommendedName>
</protein>
<keyword evidence="7 8" id="KW-0503">Monooxygenase</keyword>
<organism evidence="10 11">
    <name type="scientific">Orchesella dallaii</name>
    <dbReference type="NCBI Taxonomy" id="48710"/>
    <lineage>
        <taxon>Eukaryota</taxon>
        <taxon>Metazoa</taxon>
        <taxon>Ecdysozoa</taxon>
        <taxon>Arthropoda</taxon>
        <taxon>Hexapoda</taxon>
        <taxon>Collembola</taxon>
        <taxon>Entomobryomorpha</taxon>
        <taxon>Entomobryoidea</taxon>
        <taxon>Orchesellidae</taxon>
        <taxon>Orchesellinae</taxon>
        <taxon>Orchesella</taxon>
    </lineage>
</organism>
<evidence type="ECO:0000313" key="11">
    <source>
        <dbReference type="Proteomes" id="UP001642540"/>
    </source>
</evidence>
<dbReference type="PROSITE" id="PS00086">
    <property type="entry name" value="CYTOCHROME_P450"/>
    <property type="match status" value="1"/>
</dbReference>
<dbReference type="InterPro" id="IPR002401">
    <property type="entry name" value="Cyt_P450_E_grp-I"/>
</dbReference>
<dbReference type="Proteomes" id="UP001642540">
    <property type="component" value="Unassembled WGS sequence"/>
</dbReference>
<dbReference type="PANTHER" id="PTHR24300">
    <property type="entry name" value="CYTOCHROME P450 508A4-RELATED"/>
    <property type="match status" value="1"/>
</dbReference>
<sequence>MALAIAFTEVFLAFAVLVLVSLYIRNKKDPRYPPGPRALPFVGNLLQLGSRPQQVLTKWAKEYGPIYSIKMGTDDTIVVNDHKLLKELFAENTASGRSQNPIFIAFSGGNYGVVNTEGAHWEVQRRFTLRKLRDFGFAKSSMEGLILDEANSMIHHLEKHMDAPIQGRRLFNGVVVNALWNIVSRERNEWDAKPQPPIMEKMEELVQALNYANTSGLVFAPSLRHVAPSFFGWTRWVNSVHNVMQITNEAVKKHADKLDPDCPEDLIDHYLIEMKNAKDPDSSFYKEAGEKNLKALIVDLFAAGSETTSHTCSWIVLYLSYHQQVQSRMQDELDSVVGTNRLPSLSDRPNLPYTEAVIMEVLRISNILPNGVMHRMLEDVVFHGFFFPKGVTVISNLYKILRDPEIWGDADNFRPERFLSQDGKKVIKHEAFVAFSVGKRQCLGESLAKDTLFLIMACIFQKFKVLADPEHPIPDFEPPPGFLHETKPFKFLVRPRDL</sequence>
<dbReference type="PANTHER" id="PTHR24300:SF376">
    <property type="entry name" value="CYTOCHROME P450 15A1"/>
    <property type="match status" value="1"/>
</dbReference>
<keyword evidence="9" id="KW-0812">Transmembrane</keyword>
<gene>
    <name evidence="10" type="ORF">ODALV1_LOCUS4486</name>
</gene>
<keyword evidence="9" id="KW-0472">Membrane</keyword>
<evidence type="ECO:0000256" key="7">
    <source>
        <dbReference type="ARBA" id="ARBA00023033"/>
    </source>
</evidence>
<dbReference type="PRINTS" id="PR00385">
    <property type="entry name" value="P450"/>
</dbReference>
<keyword evidence="9" id="KW-1133">Transmembrane helix</keyword>
<name>A0ABP1PY72_9HEXA</name>
<keyword evidence="3 8" id="KW-0349">Heme</keyword>
<evidence type="ECO:0000313" key="10">
    <source>
        <dbReference type="EMBL" id="CAL8079872.1"/>
    </source>
</evidence>
<evidence type="ECO:0000256" key="3">
    <source>
        <dbReference type="ARBA" id="ARBA00022617"/>
    </source>
</evidence>